<feature type="non-terminal residue" evidence="2">
    <location>
        <position position="1"/>
    </location>
</feature>
<accession>A0A367LG81</accession>
<dbReference type="AlphaFoldDB" id="A0A367LG81"/>
<name>A0A367LG81_9HYPO</name>
<organism evidence="2 3">
    <name type="scientific">Ophiocordyceps polyrhachis-furcata BCC 54312</name>
    <dbReference type="NCBI Taxonomy" id="1330021"/>
    <lineage>
        <taxon>Eukaryota</taxon>
        <taxon>Fungi</taxon>
        <taxon>Dikarya</taxon>
        <taxon>Ascomycota</taxon>
        <taxon>Pezizomycotina</taxon>
        <taxon>Sordariomycetes</taxon>
        <taxon>Hypocreomycetidae</taxon>
        <taxon>Hypocreales</taxon>
        <taxon>Ophiocordycipitaceae</taxon>
        <taxon>Ophiocordyceps</taxon>
    </lineage>
</organism>
<evidence type="ECO:0000313" key="3">
    <source>
        <dbReference type="Proteomes" id="UP000253664"/>
    </source>
</evidence>
<dbReference type="EMBL" id="LKCN02000007">
    <property type="protein sequence ID" value="RCI13262.1"/>
    <property type="molecule type" value="Genomic_DNA"/>
</dbReference>
<reference evidence="2 3" key="1">
    <citation type="journal article" date="2015" name="BMC Genomics">
        <title>Insights from the genome of Ophiocordyceps polyrhachis-furcata to pathogenicity and host specificity in insect fungi.</title>
        <authorList>
            <person name="Wichadakul D."/>
            <person name="Kobmoo N."/>
            <person name="Ingsriswang S."/>
            <person name="Tangphatsornruang S."/>
            <person name="Chantasingh D."/>
            <person name="Luangsa-ard J.J."/>
            <person name="Eurwilaichitr L."/>
        </authorList>
    </citation>
    <scope>NUCLEOTIDE SEQUENCE [LARGE SCALE GENOMIC DNA]</scope>
    <source>
        <strain evidence="2 3">BCC 54312</strain>
    </source>
</reference>
<sequence length="107" mass="12351">KKKKKKTKYLHKFFPPRQPDQGKHVTHLQEENPPASKGHDDESLQVEQHVAYPILAIVRPCLLHPSHSLDRVLSSSFVFSPPLRTEREMRRLGTELTLSPMMFTAKV</sequence>
<feature type="region of interest" description="Disordered" evidence="1">
    <location>
        <begin position="1"/>
        <end position="42"/>
    </location>
</feature>
<feature type="compositionally biased region" description="Basic and acidic residues" evidence="1">
    <location>
        <begin position="20"/>
        <end position="30"/>
    </location>
</feature>
<gene>
    <name evidence="2" type="ORF">L249_1193</name>
</gene>
<proteinExistence type="predicted"/>
<keyword evidence="3" id="KW-1185">Reference proteome</keyword>
<comment type="caution">
    <text evidence="2">The sequence shown here is derived from an EMBL/GenBank/DDBJ whole genome shotgun (WGS) entry which is preliminary data.</text>
</comment>
<evidence type="ECO:0000256" key="1">
    <source>
        <dbReference type="SAM" id="MobiDB-lite"/>
    </source>
</evidence>
<dbReference type="Proteomes" id="UP000253664">
    <property type="component" value="Unassembled WGS sequence"/>
</dbReference>
<feature type="compositionally biased region" description="Basic residues" evidence="1">
    <location>
        <begin position="1"/>
        <end position="11"/>
    </location>
</feature>
<protein>
    <submittedName>
        <fullName evidence="2">Uncharacterized protein</fullName>
    </submittedName>
</protein>
<evidence type="ECO:0000313" key="2">
    <source>
        <dbReference type="EMBL" id="RCI13262.1"/>
    </source>
</evidence>